<dbReference type="SUPFAM" id="SSF110087">
    <property type="entry name" value="DR1885-like metal-binding protein"/>
    <property type="match status" value="1"/>
</dbReference>
<keyword evidence="3" id="KW-1185">Reference proteome</keyword>
<evidence type="ECO:0000313" key="3">
    <source>
        <dbReference type="Proteomes" id="UP001229244"/>
    </source>
</evidence>
<dbReference type="InterPro" id="IPR007410">
    <property type="entry name" value="LpqE-like"/>
</dbReference>
<dbReference type="Gene3D" id="2.60.40.1890">
    <property type="entry name" value="PCu(A)C copper chaperone"/>
    <property type="match status" value="1"/>
</dbReference>
<feature type="chain" id="PRO_5042178768" evidence="1">
    <location>
        <begin position="23"/>
        <end position="160"/>
    </location>
</feature>
<protein>
    <submittedName>
        <fullName evidence="2">Copper(I)-binding protein</fullName>
    </submittedName>
</protein>
<name>A0AAE4ARY4_9HYPH</name>
<evidence type="ECO:0000313" key="2">
    <source>
        <dbReference type="EMBL" id="MDQ0314385.1"/>
    </source>
</evidence>
<dbReference type="InterPro" id="IPR036182">
    <property type="entry name" value="PCuAC_sf"/>
</dbReference>
<feature type="signal peptide" evidence="1">
    <location>
        <begin position="1"/>
        <end position="22"/>
    </location>
</feature>
<dbReference type="InterPro" id="IPR058248">
    <property type="entry name" value="Lxx211020-like"/>
</dbReference>
<dbReference type="Proteomes" id="UP001229244">
    <property type="component" value="Unassembled WGS sequence"/>
</dbReference>
<gene>
    <name evidence="2" type="ORF">J2S73_000822</name>
</gene>
<proteinExistence type="predicted"/>
<organism evidence="2 3">
    <name type="scientific">Amorphus orientalis</name>
    <dbReference type="NCBI Taxonomy" id="649198"/>
    <lineage>
        <taxon>Bacteria</taxon>
        <taxon>Pseudomonadati</taxon>
        <taxon>Pseudomonadota</taxon>
        <taxon>Alphaproteobacteria</taxon>
        <taxon>Hyphomicrobiales</taxon>
        <taxon>Amorphaceae</taxon>
        <taxon>Amorphus</taxon>
    </lineage>
</organism>
<dbReference type="PANTHER" id="PTHR36302">
    <property type="entry name" value="BLR7088 PROTEIN"/>
    <property type="match status" value="1"/>
</dbReference>
<dbReference type="Pfam" id="PF04314">
    <property type="entry name" value="PCuAC"/>
    <property type="match status" value="1"/>
</dbReference>
<dbReference type="PANTHER" id="PTHR36302:SF1">
    <property type="entry name" value="COPPER CHAPERONE PCU(A)C"/>
    <property type="match status" value="1"/>
</dbReference>
<keyword evidence="1" id="KW-0732">Signal</keyword>
<accession>A0AAE4ARY4</accession>
<dbReference type="EMBL" id="JAUSUL010000001">
    <property type="protein sequence ID" value="MDQ0314385.1"/>
    <property type="molecule type" value="Genomic_DNA"/>
</dbReference>
<evidence type="ECO:0000256" key="1">
    <source>
        <dbReference type="SAM" id="SignalP"/>
    </source>
</evidence>
<sequence>MRTLPLALAAALSLASALPALAHDYKIGALEIGHPWTRATPPGAKTGAGFLTITNTGDTPDRLVAADSDIAQDVQIHTMTMDRGVMKMRQLPDGIEIPAGATVTLKPGGEHLMFLGLSEPIAQGEPVTADLAFDKAGEVQVEFAVEAPGAPGPDAGHGSH</sequence>
<comment type="caution">
    <text evidence="2">The sequence shown here is derived from an EMBL/GenBank/DDBJ whole genome shotgun (WGS) entry which is preliminary data.</text>
</comment>
<reference evidence="2" key="1">
    <citation type="submission" date="2023-07" db="EMBL/GenBank/DDBJ databases">
        <title>Genomic Encyclopedia of Type Strains, Phase IV (KMG-IV): sequencing the most valuable type-strain genomes for metagenomic binning, comparative biology and taxonomic classification.</title>
        <authorList>
            <person name="Goeker M."/>
        </authorList>
    </citation>
    <scope>NUCLEOTIDE SEQUENCE</scope>
    <source>
        <strain evidence="2">DSM 21202</strain>
    </source>
</reference>
<dbReference type="AlphaFoldDB" id="A0AAE4ARY4"/>
<dbReference type="RefSeq" id="WP_306884159.1">
    <property type="nucleotide sequence ID" value="NZ_JAUSUL010000001.1"/>
</dbReference>